<keyword evidence="2" id="KW-1185">Reference proteome</keyword>
<reference evidence="1 2" key="1">
    <citation type="submission" date="2017-08" db="EMBL/GenBank/DDBJ databases">
        <title>Complete genome sequence of Mucilaginibacter sp. strain BJC16-A31.</title>
        <authorList>
            <consortium name="Henan University of Science and Technology"/>
            <person name="You X."/>
        </authorList>
    </citation>
    <scope>NUCLEOTIDE SEQUENCE [LARGE SCALE GENOMIC DNA]</scope>
    <source>
        <strain evidence="1 2">BJC16-A31</strain>
    </source>
</reference>
<sequence length="1444" mass="156219">MNAIVPLNVAAARVNQNDNNKVVGNFQGKTTMFEKMPWNDGTGSYSKSASTGDKIFRQLGTAPGGNPLYSPLNQLGTGIHLHWELPDYFKKGSQTDESSAFVFPNAPNRWLVTRYLSIYNQQTSAYDAVTSKSWVVESDYISSTKPDSRPAVTVPLPATPSPGQQPYMYMGRVVDFASWNPATEPASSYLPYYNGIDGQQLYLTSIGFVGAYFSSYYPECCSVFGFWDNFSDVSDVYTAITTEQSPIQFKATYQVIGWLDDPSADPLASITAQVTTQYNQYVSNCTANNTDPVLTPVDFFNTITTQDLKWTFNLADISYTLGNDYQVETLNVPTQTLCAGTVQEVVWNMNANLGTTYFLSSGDSNPSVWSAPTEVAIGNSTEEALSALLKYDMGQTTNDPDITDNYELLLDALQLGLLNDIEKTPNKLIELEEALHQNGFSSLAGGYVWMIADMSEKDSTSAQDEEITLPLELAEQLYLLNKAQKDYDMGRGGLSIMRKQLFMDWIRYVKLYMGETTESYISSSAMSSFIWTSSGGELNAVVNYGNSVGLLQYTLDDVSQAVNGIMQPGSTISTSSLAYAVWTSYQTVLSAVVQYNNANPKANVVLQCGKAPDFYLPQEPVVLMEGDMIEPPQRNGDGDTTYARLSQELLSQLQFSYSAASFTVNATDLANVPVLTTNMPAPLQPDVQTLIGEAFLITPMLAPFVTTALAAKGGSNNPAVASAGDFTTSLMYAQGGLSPLDITPNPGGIPAPPAASLFATVYATGYTRASNVNIAVTAPQALQVTFTNAANDGWVPDNIGWNTQLLYPEFTSTRVDPFLPIFMIWNVSLNPLLWEGDNANQVYSPTNLTDFFSLDADGVDYLYNMNGSTAVDFTSPDAVDYSDDATMRTGATNVLSYQITNFINNNPNSPDKAALQQISALYSNRKILSQGLSSFNINQILATFIPQIAVENLVAGAKDSITSKVAAAAKATLNDNWYDDAFSSLEPISSQLKAQGNFGPLRAGFMDIISIELVDVFGQRMDLTSGNVPGMLSCITSYAMSPQVTDTANQGKIYLAPRIETPTRLWFKWLSAQHNSLVPGVTADFVEMNSHPSTSPVCGWVIPNHLDNDLFFYDFNGTAIGTFGIEHVNNPVTVYRTRAGNLANPTNSLAADIGEPGSPTVNEHLANYMWYINSQPAAFLEDMMTAIQNAANFISPSNFAQDVSLSVLIGSPLALTRSIIGMETLGNLLPLSQADTGASSPFPQDVNNARYNYTDRMPYSSANLGSVQFPVRLGDLANLDDGLVGFLFEGTGSNPYSGQSFYTPAAKSGWTNGVEQPTATTLQLTLNETPVSITMLIDPRAAVHATTGVLGVSELGIPADQYASIMNNLAVNFTTRPMLQMSSGLVVPLPAENGYSWSWITPGASAVTPLAANAANQAPAYGYSPQRLLEGWLALNPDGTGGNS</sequence>
<dbReference type="OrthoDB" id="6091628at2"/>
<dbReference type="Proteomes" id="UP000215002">
    <property type="component" value="Chromosome"/>
</dbReference>
<organism evidence="1 2">
    <name type="scientific">Mucilaginibacter xinganensis</name>
    <dbReference type="NCBI Taxonomy" id="1234841"/>
    <lineage>
        <taxon>Bacteria</taxon>
        <taxon>Pseudomonadati</taxon>
        <taxon>Bacteroidota</taxon>
        <taxon>Sphingobacteriia</taxon>
        <taxon>Sphingobacteriales</taxon>
        <taxon>Sphingobacteriaceae</taxon>
        <taxon>Mucilaginibacter</taxon>
    </lineage>
</organism>
<dbReference type="EMBL" id="CP022743">
    <property type="protein sequence ID" value="ASU33544.1"/>
    <property type="molecule type" value="Genomic_DNA"/>
</dbReference>
<evidence type="ECO:0000313" key="2">
    <source>
        <dbReference type="Proteomes" id="UP000215002"/>
    </source>
</evidence>
<dbReference type="KEGG" id="muc:MuYL_1646"/>
<protein>
    <submittedName>
        <fullName evidence="1">Uncharacterized protein</fullName>
    </submittedName>
</protein>
<evidence type="ECO:0000313" key="1">
    <source>
        <dbReference type="EMBL" id="ASU33544.1"/>
    </source>
</evidence>
<accession>A0A223NV39</accession>
<gene>
    <name evidence="1" type="ORF">MuYL_1646</name>
</gene>
<dbReference type="RefSeq" id="WP_094569985.1">
    <property type="nucleotide sequence ID" value="NZ_CP022743.1"/>
</dbReference>
<proteinExistence type="predicted"/>
<name>A0A223NV39_9SPHI</name>